<evidence type="ECO:0000259" key="4">
    <source>
        <dbReference type="PROSITE" id="PS50977"/>
    </source>
</evidence>
<dbReference type="Proteomes" id="UP000002417">
    <property type="component" value="Chromosome"/>
</dbReference>
<dbReference type="InterPro" id="IPR001647">
    <property type="entry name" value="HTH_TetR"/>
</dbReference>
<sequence>MDDVFFFLRSKARRSPLRGKDMTSETTRDACLRSFLALLAERPFARIALGDVAERCGVSLAQMRASFASPLDLLAAFFRATDRHVLSEGGPDAEELAGEGPKERLFEVLMRRLDALEPHKEAVRSLNRSARLDPLLALHLLRLSEGSQRWMLASAGIDCTGLAGSIRAKGLAVLFARVLGVWLEDEDPGLARTMAALDQELARGAKLLGMLDDVASIATPWRKRRGSAESREAAPAAGEPAA</sequence>
<dbReference type="PhylomeDB" id="A7IID8"/>
<dbReference type="InterPro" id="IPR009057">
    <property type="entry name" value="Homeodomain-like_sf"/>
</dbReference>
<dbReference type="GO" id="GO:0003677">
    <property type="term" value="F:DNA binding"/>
    <property type="evidence" value="ECO:0007669"/>
    <property type="project" value="UniProtKB-UniRule"/>
</dbReference>
<dbReference type="AlphaFoldDB" id="A7IID8"/>
<feature type="region of interest" description="Disordered" evidence="3">
    <location>
        <begin position="222"/>
        <end position="242"/>
    </location>
</feature>
<feature type="compositionally biased region" description="Low complexity" evidence="3">
    <location>
        <begin position="233"/>
        <end position="242"/>
    </location>
</feature>
<gene>
    <name evidence="5" type="ordered locus">Xaut_2539</name>
</gene>
<dbReference type="STRING" id="78245.Xaut_2539"/>
<feature type="DNA-binding region" description="H-T-H motif" evidence="2">
    <location>
        <begin position="48"/>
        <end position="67"/>
    </location>
</feature>
<keyword evidence="1 2" id="KW-0238">DNA-binding</keyword>
<accession>A7IID8</accession>
<dbReference type="HOGENOM" id="CLU_085682_0_0_5"/>
<dbReference type="EMBL" id="CP000781">
    <property type="protein sequence ID" value="ABS67781.1"/>
    <property type="molecule type" value="Genomic_DNA"/>
</dbReference>
<evidence type="ECO:0000256" key="3">
    <source>
        <dbReference type="SAM" id="MobiDB-lite"/>
    </source>
</evidence>
<dbReference type="Gene3D" id="1.10.357.10">
    <property type="entry name" value="Tetracycline Repressor, domain 2"/>
    <property type="match status" value="1"/>
</dbReference>
<dbReference type="KEGG" id="xau:Xaut_2539"/>
<organism evidence="5 6">
    <name type="scientific">Xanthobacter autotrophicus (strain ATCC BAA-1158 / Py2)</name>
    <dbReference type="NCBI Taxonomy" id="78245"/>
    <lineage>
        <taxon>Bacteria</taxon>
        <taxon>Pseudomonadati</taxon>
        <taxon>Pseudomonadota</taxon>
        <taxon>Alphaproteobacteria</taxon>
        <taxon>Hyphomicrobiales</taxon>
        <taxon>Xanthobacteraceae</taxon>
        <taxon>Xanthobacter</taxon>
    </lineage>
</organism>
<evidence type="ECO:0000313" key="6">
    <source>
        <dbReference type="Proteomes" id="UP000002417"/>
    </source>
</evidence>
<dbReference type="eggNOG" id="COG1309">
    <property type="taxonomic scope" value="Bacteria"/>
</dbReference>
<keyword evidence="6" id="KW-1185">Reference proteome</keyword>
<name>A7IID8_XANP2</name>
<dbReference type="PROSITE" id="PS50977">
    <property type="entry name" value="HTH_TETR_2"/>
    <property type="match status" value="1"/>
</dbReference>
<dbReference type="SUPFAM" id="SSF46689">
    <property type="entry name" value="Homeodomain-like"/>
    <property type="match status" value="1"/>
</dbReference>
<evidence type="ECO:0000256" key="2">
    <source>
        <dbReference type="PROSITE-ProRule" id="PRU00335"/>
    </source>
</evidence>
<proteinExistence type="predicted"/>
<evidence type="ECO:0000313" key="5">
    <source>
        <dbReference type="EMBL" id="ABS67781.1"/>
    </source>
</evidence>
<protein>
    <submittedName>
        <fullName evidence="5">Putative transcriptional regulator, TetR family</fullName>
    </submittedName>
</protein>
<reference evidence="5 6" key="1">
    <citation type="submission" date="2007-07" db="EMBL/GenBank/DDBJ databases">
        <title>Complete sequence of chromosome of Xanthobacter autotrophicus Py2.</title>
        <authorList>
            <consortium name="US DOE Joint Genome Institute"/>
            <person name="Copeland A."/>
            <person name="Lucas S."/>
            <person name="Lapidus A."/>
            <person name="Barry K."/>
            <person name="Glavina del Rio T."/>
            <person name="Hammon N."/>
            <person name="Israni S."/>
            <person name="Dalin E."/>
            <person name="Tice H."/>
            <person name="Pitluck S."/>
            <person name="Sims D."/>
            <person name="Brettin T."/>
            <person name="Bruce D."/>
            <person name="Detter J.C."/>
            <person name="Han C."/>
            <person name="Tapia R."/>
            <person name="Brainard J."/>
            <person name="Schmutz J."/>
            <person name="Larimer F."/>
            <person name="Land M."/>
            <person name="Hauser L."/>
            <person name="Kyrpides N."/>
            <person name="Kim E."/>
            <person name="Ensigns S.A."/>
            <person name="Richardson P."/>
        </authorList>
    </citation>
    <scope>NUCLEOTIDE SEQUENCE [LARGE SCALE GENOMIC DNA]</scope>
    <source>
        <strain evidence="6">ATCC BAA-1158 / Py2</strain>
    </source>
</reference>
<feature type="domain" description="HTH tetR-type" evidence="4">
    <location>
        <begin position="25"/>
        <end position="85"/>
    </location>
</feature>
<evidence type="ECO:0000256" key="1">
    <source>
        <dbReference type="ARBA" id="ARBA00023125"/>
    </source>
</evidence>